<dbReference type="InterPro" id="IPR039930">
    <property type="entry name" value="RALGAPB"/>
</dbReference>
<evidence type="ECO:0000256" key="1">
    <source>
        <dbReference type="SAM" id="MobiDB-lite"/>
    </source>
</evidence>
<evidence type="ECO:0000313" key="2">
    <source>
        <dbReference type="EMBL" id="EDR28502.1"/>
    </source>
</evidence>
<dbReference type="VEuPathDB" id="AmoebaDB:EDI_166220"/>
<dbReference type="OMA" id="TEINCKG"/>
<feature type="compositionally biased region" description="Pro residues" evidence="1">
    <location>
        <begin position="1073"/>
        <end position="1084"/>
    </location>
</feature>
<feature type="region of interest" description="Disordered" evidence="1">
    <location>
        <begin position="1066"/>
        <end position="1087"/>
    </location>
</feature>
<name>B0EAE8_ENTDS</name>
<dbReference type="KEGG" id="edi:EDI_166220"/>
<dbReference type="RefSeq" id="XP_001735313.1">
    <property type="nucleotide sequence ID" value="XM_001735261.1"/>
</dbReference>
<protein>
    <submittedName>
        <fullName evidence="2">Uncharacterized protein</fullName>
    </submittedName>
</protein>
<dbReference type="GeneID" id="5880250"/>
<accession>B0EAE8</accession>
<dbReference type="GO" id="GO:0005096">
    <property type="term" value="F:GTPase activator activity"/>
    <property type="evidence" value="ECO:0007669"/>
    <property type="project" value="InterPro"/>
</dbReference>
<evidence type="ECO:0000313" key="3">
    <source>
        <dbReference type="Proteomes" id="UP000008076"/>
    </source>
</evidence>
<dbReference type="EMBL" id="DS548451">
    <property type="protein sequence ID" value="EDR28502.1"/>
    <property type="molecule type" value="Genomic_DNA"/>
</dbReference>
<dbReference type="PANTHER" id="PTHR21344:SF1">
    <property type="entry name" value="RAL GTPASE-ACTIVATING PROTEIN SUBUNIT BETA"/>
    <property type="match status" value="1"/>
</dbReference>
<dbReference type="OrthoDB" id="10450747at2759"/>
<gene>
    <name evidence="2" type="ORF">EDI_166220</name>
</gene>
<proteinExistence type="predicted"/>
<sequence length="1168" mass="134812">MSTRFPEADWNDFIQTIEDLGLAQHNMNYNVLSFLDEDKKVEIMTTTLDSLKSSNNLQCIDCEGKMVWILSTLADMFVYGKTEKEIIRIAEMYGKWLDVKETNKPKYLKEEYVKCAKIILGQLTLPFLNCKNDEKEIESHAEYCLIVVDIFYKLIDSQYGKELNEWILSCVYGIFVTVFAYFHSDRKEIISKTKQNKYYYYLLKRLINVLHFCLLKNASVSNNLWNVFISHSIEWQLDGEVLQQWIATTLCLQESYMQSLIENNEIATIHFIKNNGEERIIKMNQSTLQSIWLYFIKLSRIDCNTLTSENALIFQEGISLLMHDLSRRIHYNVNSTSLPPVDGNIILDLYGKVASSPLFTCDHDLYEEAICVSIGNILSFFAETLPLTQYNPKYILLLISTIQKSLSSLNFFVNKSCLDNLQTTLNYPLSGLTLSLKLIYSSIDSILNTSLSDKRIKGYLNAWVFRGFIKTLNNSLVHFNVYYTMELKNMISSDDQIETLLCTLIRKLINTDLVDHENLSNLCNFITTFFISFLPITPETSNFNISYNTYTVNTIHHLAWLLLFDIQRMYSIDKDKEVNYKKLELYFGILHALCKYTHYIPKHGENPFSLAVVQLVLFVLEKFIYCCKPQNIPDVFVHLLLYILYDYLISAKSLQREYMKTMFDVFAKLSQLFPSLIPQIKHVSTSFINKELFETNNDNILSIHSIKEHQLMQHWNNKALDHIRIVYKNGVLYSLIDLPQTDKTQLRCAIIERSCDGKFVFESSTDYVSTLGQIITKKENSVNSHCNGDKRVEGVPLFFSSSTKEAGQYPKQLEGDYQLHFKSFLMDSIPNEDDSVFSPVLGARLYHSCVIGIGLDDVELEVNEQLLNDLSQLDNQQPFFNAKVLIDFPPHDKIGQFFISFIQHLGKYNEKETSVIHTDIDKFILVQTNEANLICDCPKLFKTIKQKEYDLQIIWNCTHSYSPDILSKNVIIITPVSCNTFRIISKINTTLISDVYINGNSLSCAIPTFALHLFIQDCTTYISCNILRQKTIDKIVSSYKFNNNGRSAFIFDHKINKKIAENNSHISTTWTPSPIPPPSTPTPRPESINKVILPTRIRMAIEAIKNNPSTDCPLYHLSNQDLQSEKDKFNIFSPSITCEIPENPSYIEKKLQRTRSPVTSFLSRRPAK</sequence>
<dbReference type="AlphaFoldDB" id="B0EAE8"/>
<reference evidence="3" key="1">
    <citation type="submission" date="2007-12" db="EMBL/GenBank/DDBJ databases">
        <title>Annotation of Entamoeba dispar SAW760.</title>
        <authorList>
            <person name="Lorenzi H."/>
            <person name="Inman J."/>
            <person name="Schobel S."/>
            <person name="Amedeo P."/>
            <person name="Caler E."/>
        </authorList>
    </citation>
    <scope>NUCLEOTIDE SEQUENCE [LARGE SCALE GENOMIC DNA]</scope>
    <source>
        <strain evidence="3">ATCC PRA-260 / SAW760</strain>
    </source>
</reference>
<keyword evidence="3" id="KW-1185">Reference proteome</keyword>
<dbReference type="PANTHER" id="PTHR21344">
    <property type="entry name" value="RAL GTPASE-ACTIVATING PROTEIN SUBUNIT BETA"/>
    <property type="match status" value="1"/>
</dbReference>
<dbReference type="Proteomes" id="UP000008076">
    <property type="component" value="Unassembled WGS sequence"/>
</dbReference>
<organism evidence="3">
    <name type="scientific">Entamoeba dispar (strain ATCC PRA-260 / SAW760)</name>
    <dbReference type="NCBI Taxonomy" id="370354"/>
    <lineage>
        <taxon>Eukaryota</taxon>
        <taxon>Amoebozoa</taxon>
        <taxon>Evosea</taxon>
        <taxon>Archamoebae</taxon>
        <taxon>Mastigamoebida</taxon>
        <taxon>Entamoebidae</taxon>
        <taxon>Entamoeba</taxon>
    </lineage>
</organism>